<dbReference type="GeneID" id="57240393"/>
<keyword evidence="3" id="KW-0238">DNA-binding</keyword>
<dbReference type="SUPFAM" id="SSF110849">
    <property type="entry name" value="ParB/Sulfiredoxin"/>
    <property type="match status" value="1"/>
</dbReference>
<comment type="similarity">
    <text evidence="1">Belongs to the ParB family.</text>
</comment>
<proteinExistence type="inferred from homology"/>
<dbReference type="RefSeq" id="WP_018965239.1">
    <property type="nucleotide sequence ID" value="NZ_CALUCC010000064.1"/>
</dbReference>
<accession>A0A099WN39</accession>
<evidence type="ECO:0000256" key="1">
    <source>
        <dbReference type="ARBA" id="ARBA00006295"/>
    </source>
</evidence>
<dbReference type="FunFam" id="1.10.10.2830:FF:000001">
    <property type="entry name" value="Chromosome partitioning protein ParB"/>
    <property type="match status" value="1"/>
</dbReference>
<dbReference type="InterPro" id="IPR050336">
    <property type="entry name" value="Chromosome_partition/occlusion"/>
</dbReference>
<dbReference type="InterPro" id="IPR057240">
    <property type="entry name" value="ParB_dimer_C"/>
</dbReference>
<dbReference type="InterPro" id="IPR041468">
    <property type="entry name" value="HTH_ParB/Spo0J"/>
</dbReference>
<evidence type="ECO:0000313" key="5">
    <source>
        <dbReference type="EMBL" id="KGN83559.1"/>
    </source>
</evidence>
<keyword evidence="6" id="KW-1185">Reference proteome</keyword>
<evidence type="ECO:0000259" key="4">
    <source>
        <dbReference type="SMART" id="SM00470"/>
    </source>
</evidence>
<reference evidence="5 6" key="1">
    <citation type="submission" date="2014-08" db="EMBL/GenBank/DDBJ databases">
        <title>Porphyromonas gulae strain:COT-052_OH3439 Genome sequencing.</title>
        <authorList>
            <person name="Wallis C."/>
            <person name="Deusch O."/>
            <person name="O'Flynn C."/>
            <person name="Davis I."/>
            <person name="Jospin G."/>
            <person name="Darling A.E."/>
            <person name="Coil D.A."/>
            <person name="Alexiev A."/>
            <person name="Horsfall A."/>
            <person name="Kirkwood N."/>
            <person name="Harris S."/>
            <person name="Eisen J.A."/>
        </authorList>
    </citation>
    <scope>NUCLEOTIDE SEQUENCE [LARGE SCALE GENOMIC DNA]</scope>
    <source>
        <strain evidence="6">COT-052 OH3439</strain>
    </source>
</reference>
<dbReference type="SMART" id="SM00470">
    <property type="entry name" value="ParB"/>
    <property type="match status" value="1"/>
</dbReference>
<dbReference type="GO" id="GO:0045881">
    <property type="term" value="P:positive regulation of sporulation resulting in formation of a cellular spore"/>
    <property type="evidence" value="ECO:0007669"/>
    <property type="project" value="TreeGrafter"/>
</dbReference>
<dbReference type="Pfam" id="PF23552">
    <property type="entry name" value="ParB_C"/>
    <property type="match status" value="1"/>
</dbReference>
<dbReference type="NCBIfam" id="TIGR00180">
    <property type="entry name" value="parB_part"/>
    <property type="match status" value="1"/>
</dbReference>
<organism evidence="5 6">
    <name type="scientific">Porphyromonas gulae</name>
    <dbReference type="NCBI Taxonomy" id="111105"/>
    <lineage>
        <taxon>Bacteria</taxon>
        <taxon>Pseudomonadati</taxon>
        <taxon>Bacteroidota</taxon>
        <taxon>Bacteroidia</taxon>
        <taxon>Bacteroidales</taxon>
        <taxon>Porphyromonadaceae</taxon>
        <taxon>Porphyromonas</taxon>
    </lineage>
</organism>
<dbReference type="Gene3D" id="3.90.1530.30">
    <property type="match status" value="1"/>
</dbReference>
<dbReference type="Pfam" id="PF17762">
    <property type="entry name" value="HTH_ParB"/>
    <property type="match status" value="1"/>
</dbReference>
<dbReference type="GO" id="GO:0007059">
    <property type="term" value="P:chromosome segregation"/>
    <property type="evidence" value="ECO:0007669"/>
    <property type="project" value="UniProtKB-KW"/>
</dbReference>
<dbReference type="InterPro" id="IPR004437">
    <property type="entry name" value="ParB/RepB/Spo0J"/>
</dbReference>
<gene>
    <name evidence="5" type="ORF">HR15_11885</name>
</gene>
<dbReference type="EMBL" id="JRAK01000163">
    <property type="protein sequence ID" value="KGN83559.1"/>
    <property type="molecule type" value="Genomic_DNA"/>
</dbReference>
<name>A0A099WN39_9PORP</name>
<protein>
    <submittedName>
        <fullName evidence="5">Chromosome partitioning protein ParB</fullName>
    </submittedName>
</protein>
<dbReference type="GO" id="GO:0005694">
    <property type="term" value="C:chromosome"/>
    <property type="evidence" value="ECO:0007669"/>
    <property type="project" value="TreeGrafter"/>
</dbReference>
<dbReference type="InterPro" id="IPR036086">
    <property type="entry name" value="ParB/Sulfiredoxin_sf"/>
</dbReference>
<comment type="caution">
    <text evidence="5">The sequence shown here is derived from an EMBL/GenBank/DDBJ whole genome shotgun (WGS) entry which is preliminary data.</text>
</comment>
<keyword evidence="2" id="KW-0159">Chromosome partition</keyword>
<dbReference type="GO" id="GO:0003677">
    <property type="term" value="F:DNA binding"/>
    <property type="evidence" value="ECO:0007669"/>
    <property type="project" value="UniProtKB-KW"/>
</dbReference>
<evidence type="ECO:0000256" key="2">
    <source>
        <dbReference type="ARBA" id="ARBA00022829"/>
    </source>
</evidence>
<dbReference type="Proteomes" id="UP000030146">
    <property type="component" value="Unassembled WGS sequence"/>
</dbReference>
<dbReference type="PANTHER" id="PTHR33375:SF1">
    <property type="entry name" value="CHROMOSOME-PARTITIONING PROTEIN PARB-RELATED"/>
    <property type="match status" value="1"/>
</dbReference>
<dbReference type="PANTHER" id="PTHR33375">
    <property type="entry name" value="CHROMOSOME-PARTITIONING PROTEIN PARB-RELATED"/>
    <property type="match status" value="1"/>
</dbReference>
<dbReference type="Gene3D" id="1.10.10.2830">
    <property type="match status" value="1"/>
</dbReference>
<dbReference type="Pfam" id="PF02195">
    <property type="entry name" value="ParB_N"/>
    <property type="match status" value="1"/>
</dbReference>
<dbReference type="CDD" id="cd16393">
    <property type="entry name" value="SPO0J_N"/>
    <property type="match status" value="1"/>
</dbReference>
<sequence>MKHTKKTLGRGLDSLLDAEVIGSSSISEVAISDIYPNPDQPRRTFEEESLKELAASLHSIGLVQPITLLKKSTGDYMIISGERRWRAARMAGMTTLPAYIKTEEDEHVMEMALIENIQREDLNAIEISLAYQKLIETYDLTQEELSTRVGKKRTTISNYLRLLKLPGEIQIGLTQKKIDMGHARALLSIPDPEHQLALYAEIIRQGLSVRAVESLAARYREEGADSSAKQKKAKQSLPEEYRLLTGQLSRFFRTKVKLDCDAKGKGKLTIPFASEEELERIMALLERIR</sequence>
<dbReference type="SUPFAM" id="SSF109709">
    <property type="entry name" value="KorB DNA-binding domain-like"/>
    <property type="match status" value="1"/>
</dbReference>
<dbReference type="InterPro" id="IPR003115">
    <property type="entry name" value="ParB_N"/>
</dbReference>
<dbReference type="FunFam" id="3.90.1530.30:FF:000001">
    <property type="entry name" value="Chromosome partitioning protein ParB"/>
    <property type="match status" value="1"/>
</dbReference>
<feature type="domain" description="ParB-like N-terminal" evidence="4">
    <location>
        <begin position="27"/>
        <end position="117"/>
    </location>
</feature>
<evidence type="ECO:0000256" key="3">
    <source>
        <dbReference type="ARBA" id="ARBA00023125"/>
    </source>
</evidence>
<dbReference type="AlphaFoldDB" id="A0A099WN39"/>
<evidence type="ECO:0000313" key="6">
    <source>
        <dbReference type="Proteomes" id="UP000030146"/>
    </source>
</evidence>